<proteinExistence type="predicted"/>
<feature type="domain" description="SLH" evidence="2">
    <location>
        <begin position="100"/>
        <end position="159"/>
    </location>
</feature>
<sequence length="423" mass="44106">MTHVRSWQSGAALLTALMFTAGAAAPLIIQAPVQAQAVTFSDVSSDYWAKGFIQELANRGVLSGFPDGSFRPNQPVTRAQFAAMVRQAFRKSPIRPAVSFTDVPETYWAIGAVREAYTTGFMSGFPEGNFLPDANISRSQVLVSLANGMGYAANGSVNNTLQVYSDGNAIQDWARPSIAAATEKQIVVNYPNVQTLNPNRDATRAEVAAVIYQALVSAGRVSAIASPYVVSQSTVGNPANGGNGGSGQAAVQIPAGTTIPMRYESAEKILVSLDEPDPVPVTLTTARDVVSSNGRVLIPANSRVSGELRVVDGGAQFYAQEIVLPDRTRVALSATSSIVRTTEQVRKSANLLEVLAGSVLGAGAAAGVSAVTGDRTITPEEVLGGAGAGALGGLYLGRNEITLISISPNTDLDVTLDSPLVIR</sequence>
<feature type="signal peptide" evidence="1">
    <location>
        <begin position="1"/>
        <end position="23"/>
    </location>
</feature>
<feature type="chain" id="PRO_5037004245" evidence="1">
    <location>
        <begin position="24"/>
        <end position="423"/>
    </location>
</feature>
<organism evidence="3 4">
    <name type="scientific">Drouetiella hepatica Uher 2000/2452</name>
    <dbReference type="NCBI Taxonomy" id="904376"/>
    <lineage>
        <taxon>Bacteria</taxon>
        <taxon>Bacillati</taxon>
        <taxon>Cyanobacteriota</taxon>
        <taxon>Cyanophyceae</taxon>
        <taxon>Oculatellales</taxon>
        <taxon>Oculatellaceae</taxon>
        <taxon>Drouetiella</taxon>
    </lineage>
</organism>
<protein>
    <submittedName>
        <fullName evidence="3">S-layer homology domain-containing protein</fullName>
    </submittedName>
</protein>
<evidence type="ECO:0000256" key="1">
    <source>
        <dbReference type="SAM" id="SignalP"/>
    </source>
</evidence>
<comment type="caution">
    <text evidence="3">The sequence shown here is derived from an EMBL/GenBank/DDBJ whole genome shotgun (WGS) entry which is preliminary data.</text>
</comment>
<dbReference type="PANTHER" id="PTHR43308:SF5">
    <property type="entry name" value="S-LAYER PROTEIN _ PEPTIDOGLYCAN ENDO-BETA-N-ACETYLGLUCOSAMINIDASE"/>
    <property type="match status" value="1"/>
</dbReference>
<evidence type="ECO:0000313" key="3">
    <source>
        <dbReference type="EMBL" id="MBW4657161.1"/>
    </source>
</evidence>
<accession>A0A951Q6S3</accession>
<dbReference type="InterPro" id="IPR051465">
    <property type="entry name" value="Cell_Envelope_Struct_Comp"/>
</dbReference>
<reference evidence="3" key="1">
    <citation type="submission" date="2021-05" db="EMBL/GenBank/DDBJ databases">
        <authorList>
            <person name="Pietrasiak N."/>
            <person name="Ward R."/>
            <person name="Stajich J.E."/>
            <person name="Kurbessoian T."/>
        </authorList>
    </citation>
    <scope>NUCLEOTIDE SEQUENCE</scope>
    <source>
        <strain evidence="3">UHER 2000/2452</strain>
    </source>
</reference>
<dbReference type="PROSITE" id="PS51272">
    <property type="entry name" value="SLH"/>
    <property type="match status" value="3"/>
</dbReference>
<name>A0A951Q6S3_9CYAN</name>
<dbReference type="EMBL" id="JAHHHD010000001">
    <property type="protein sequence ID" value="MBW4657161.1"/>
    <property type="molecule type" value="Genomic_DNA"/>
</dbReference>
<feature type="domain" description="SLH" evidence="2">
    <location>
        <begin position="161"/>
        <end position="225"/>
    </location>
</feature>
<reference evidence="3" key="2">
    <citation type="journal article" date="2022" name="Microbiol. Resour. Announc.">
        <title>Metagenome Sequencing to Explore Phylogenomics of Terrestrial Cyanobacteria.</title>
        <authorList>
            <person name="Ward R.D."/>
            <person name="Stajich J.E."/>
            <person name="Johansen J.R."/>
            <person name="Huntemann M."/>
            <person name="Clum A."/>
            <person name="Foster B."/>
            <person name="Foster B."/>
            <person name="Roux S."/>
            <person name="Palaniappan K."/>
            <person name="Varghese N."/>
            <person name="Mukherjee S."/>
            <person name="Reddy T.B.K."/>
            <person name="Daum C."/>
            <person name="Copeland A."/>
            <person name="Chen I.A."/>
            <person name="Ivanova N.N."/>
            <person name="Kyrpides N.C."/>
            <person name="Shapiro N."/>
            <person name="Eloe-Fadrosh E.A."/>
            <person name="Pietrasiak N."/>
        </authorList>
    </citation>
    <scope>NUCLEOTIDE SEQUENCE</scope>
    <source>
        <strain evidence="3">UHER 2000/2452</strain>
    </source>
</reference>
<evidence type="ECO:0000313" key="4">
    <source>
        <dbReference type="Proteomes" id="UP000757435"/>
    </source>
</evidence>
<gene>
    <name evidence="3" type="ORF">KME15_00670</name>
</gene>
<dbReference type="AlphaFoldDB" id="A0A951Q6S3"/>
<dbReference type="Proteomes" id="UP000757435">
    <property type="component" value="Unassembled WGS sequence"/>
</dbReference>
<evidence type="ECO:0000259" key="2">
    <source>
        <dbReference type="PROSITE" id="PS51272"/>
    </source>
</evidence>
<dbReference type="PANTHER" id="PTHR43308">
    <property type="entry name" value="OUTER MEMBRANE PROTEIN ALPHA-RELATED"/>
    <property type="match status" value="1"/>
</dbReference>
<dbReference type="Pfam" id="PF00395">
    <property type="entry name" value="SLH"/>
    <property type="match status" value="3"/>
</dbReference>
<keyword evidence="1" id="KW-0732">Signal</keyword>
<dbReference type="InterPro" id="IPR001119">
    <property type="entry name" value="SLH_dom"/>
</dbReference>
<feature type="domain" description="SLH" evidence="2">
    <location>
        <begin position="36"/>
        <end position="99"/>
    </location>
</feature>